<proteinExistence type="predicted"/>
<evidence type="ECO:0000313" key="2">
    <source>
        <dbReference type="Proteomes" id="UP000248079"/>
    </source>
</evidence>
<protein>
    <submittedName>
        <fullName evidence="1">Uncharacterized protein</fullName>
    </submittedName>
</protein>
<comment type="caution">
    <text evidence="1">The sequence shown here is derived from an EMBL/GenBank/DDBJ whole genome shotgun (WGS) entry which is preliminary data.</text>
</comment>
<sequence>MNLKDLIVKYKWGEVRTALCNLYTDSNRNIEGYKLVFEKLKIIEHQESEYEIVVQNMDDNGQKYVHVNARSLSEKESDSSPMTYSLMLTPWNEWAGMAVNSESLENFSEVDVIAHCIWEMTFSGFDEEEIRKMDEGLNR</sequence>
<dbReference type="RefSeq" id="WP_110360446.1">
    <property type="nucleotide sequence ID" value="NZ_QFLI01000003.1"/>
</dbReference>
<reference evidence="1 2" key="1">
    <citation type="submission" date="2018-05" db="EMBL/GenBank/DDBJ databases">
        <title>Marinifilum breve JC075T sp. nov., a marine bacterium isolated from Yongle Blue Hole in the South China Sea.</title>
        <authorList>
            <person name="Fu T."/>
        </authorList>
    </citation>
    <scope>NUCLEOTIDE SEQUENCE [LARGE SCALE GENOMIC DNA]</scope>
    <source>
        <strain evidence="1 2">JC075</strain>
    </source>
</reference>
<organism evidence="1 2">
    <name type="scientific">Marinifilum breve</name>
    <dbReference type="NCBI Taxonomy" id="2184082"/>
    <lineage>
        <taxon>Bacteria</taxon>
        <taxon>Pseudomonadati</taxon>
        <taxon>Bacteroidota</taxon>
        <taxon>Bacteroidia</taxon>
        <taxon>Marinilabiliales</taxon>
        <taxon>Marinifilaceae</taxon>
    </lineage>
</organism>
<gene>
    <name evidence="1" type="ORF">DF185_09210</name>
</gene>
<dbReference type="InterPro" id="IPR046687">
    <property type="entry name" value="DUF6557"/>
</dbReference>
<name>A0A2V4A1A9_9BACT</name>
<dbReference type="AlphaFoldDB" id="A0A2V4A1A9"/>
<dbReference type="Pfam" id="PF20194">
    <property type="entry name" value="DUF6557"/>
    <property type="match status" value="1"/>
</dbReference>
<evidence type="ECO:0000313" key="1">
    <source>
        <dbReference type="EMBL" id="PXY01637.1"/>
    </source>
</evidence>
<dbReference type="OrthoDB" id="1823576at2"/>
<keyword evidence="2" id="KW-1185">Reference proteome</keyword>
<accession>A0A2V4A1A9</accession>
<dbReference type="Proteomes" id="UP000248079">
    <property type="component" value="Unassembled WGS sequence"/>
</dbReference>
<dbReference type="EMBL" id="QFLI01000003">
    <property type="protein sequence ID" value="PXY01637.1"/>
    <property type="molecule type" value="Genomic_DNA"/>
</dbReference>